<protein>
    <recommendedName>
        <fullName evidence="2">histidine kinase</fullName>
        <ecNumber evidence="2">2.7.13.3</ecNumber>
    </recommendedName>
</protein>
<dbReference type="InterPro" id="IPR035965">
    <property type="entry name" value="PAS-like_dom_sf"/>
</dbReference>
<dbReference type="PANTHER" id="PTHR42878:SF14">
    <property type="entry name" value="OSMOLARITY TWO-COMPONENT SYSTEM PROTEIN SSK1"/>
    <property type="match status" value="1"/>
</dbReference>
<dbReference type="Pfam" id="PF02518">
    <property type="entry name" value="HATPase_c"/>
    <property type="match status" value="1"/>
</dbReference>
<dbReference type="RefSeq" id="WP_188881444.1">
    <property type="nucleotide sequence ID" value="NZ_BMPF01000002.1"/>
</dbReference>
<dbReference type="CDD" id="cd00075">
    <property type="entry name" value="HATPase"/>
    <property type="match status" value="1"/>
</dbReference>
<name>A0A830F901_9EURY</name>
<dbReference type="InterPro" id="IPR050351">
    <property type="entry name" value="BphY/WalK/GraS-like"/>
</dbReference>
<dbReference type="EMBL" id="BMPF01000002">
    <property type="protein sequence ID" value="GGL31416.1"/>
    <property type="molecule type" value="Genomic_DNA"/>
</dbReference>
<dbReference type="InterPro" id="IPR003594">
    <property type="entry name" value="HATPase_dom"/>
</dbReference>
<evidence type="ECO:0000256" key="2">
    <source>
        <dbReference type="ARBA" id="ARBA00012438"/>
    </source>
</evidence>
<organism evidence="6 7">
    <name type="scientific">Halarchaeum grantii</name>
    <dbReference type="NCBI Taxonomy" id="1193105"/>
    <lineage>
        <taxon>Archaea</taxon>
        <taxon>Methanobacteriati</taxon>
        <taxon>Methanobacteriota</taxon>
        <taxon>Stenosarchaea group</taxon>
        <taxon>Halobacteria</taxon>
        <taxon>Halobacteriales</taxon>
        <taxon>Halobacteriaceae</taxon>
    </lineage>
</organism>
<evidence type="ECO:0000259" key="5">
    <source>
        <dbReference type="PROSITE" id="PS50109"/>
    </source>
</evidence>
<dbReference type="EC" id="2.7.13.3" evidence="2"/>
<reference evidence="6 7" key="1">
    <citation type="journal article" date="2019" name="Int. J. Syst. Evol. Microbiol.">
        <title>The Global Catalogue of Microorganisms (GCM) 10K type strain sequencing project: providing services to taxonomists for standard genome sequencing and annotation.</title>
        <authorList>
            <consortium name="The Broad Institute Genomics Platform"/>
            <consortium name="The Broad Institute Genome Sequencing Center for Infectious Disease"/>
            <person name="Wu L."/>
            <person name="Ma J."/>
        </authorList>
    </citation>
    <scope>NUCLEOTIDE SEQUENCE [LARGE SCALE GENOMIC DNA]</scope>
    <source>
        <strain evidence="6 7">JCM 19585</strain>
    </source>
</reference>
<dbReference type="GO" id="GO:0000155">
    <property type="term" value="F:phosphorelay sensor kinase activity"/>
    <property type="evidence" value="ECO:0007669"/>
    <property type="project" value="InterPro"/>
</dbReference>
<keyword evidence="3" id="KW-0808">Transferase</keyword>
<gene>
    <name evidence="6" type="ORF">GCM10009037_13930</name>
</gene>
<dbReference type="SMART" id="SM00387">
    <property type="entry name" value="HATPase_c"/>
    <property type="match status" value="1"/>
</dbReference>
<dbReference type="GO" id="GO:0030295">
    <property type="term" value="F:protein kinase activator activity"/>
    <property type="evidence" value="ECO:0007669"/>
    <property type="project" value="TreeGrafter"/>
</dbReference>
<keyword evidence="7" id="KW-1185">Reference proteome</keyword>
<dbReference type="InterPro" id="IPR036890">
    <property type="entry name" value="HATPase_C_sf"/>
</dbReference>
<dbReference type="GO" id="GO:0007234">
    <property type="term" value="P:osmosensory signaling via phosphorelay pathway"/>
    <property type="evidence" value="ECO:0007669"/>
    <property type="project" value="TreeGrafter"/>
</dbReference>
<dbReference type="SUPFAM" id="SSF55874">
    <property type="entry name" value="ATPase domain of HSP90 chaperone/DNA topoisomerase II/histidine kinase"/>
    <property type="match status" value="1"/>
</dbReference>
<dbReference type="SUPFAM" id="SSF55785">
    <property type="entry name" value="PYP-like sensor domain (PAS domain)"/>
    <property type="match status" value="1"/>
</dbReference>
<dbReference type="CDD" id="cd00082">
    <property type="entry name" value="HisKA"/>
    <property type="match status" value="1"/>
</dbReference>
<comment type="catalytic activity">
    <reaction evidence="1">
        <text>ATP + protein L-histidine = ADP + protein N-phospho-L-histidine.</text>
        <dbReference type="EC" id="2.7.13.3"/>
    </reaction>
</comment>
<evidence type="ECO:0000256" key="1">
    <source>
        <dbReference type="ARBA" id="ARBA00000085"/>
    </source>
</evidence>
<dbReference type="InterPro" id="IPR013656">
    <property type="entry name" value="PAS_4"/>
</dbReference>
<dbReference type="Pfam" id="PF08448">
    <property type="entry name" value="PAS_4"/>
    <property type="match status" value="1"/>
</dbReference>
<dbReference type="PANTHER" id="PTHR42878">
    <property type="entry name" value="TWO-COMPONENT HISTIDINE KINASE"/>
    <property type="match status" value="1"/>
</dbReference>
<dbReference type="InterPro" id="IPR003661">
    <property type="entry name" value="HisK_dim/P_dom"/>
</dbReference>
<dbReference type="OrthoDB" id="8127at2157"/>
<dbReference type="AlphaFoldDB" id="A0A830F901"/>
<feature type="domain" description="Histidine kinase" evidence="5">
    <location>
        <begin position="139"/>
        <end position="338"/>
    </location>
</feature>
<evidence type="ECO:0000313" key="7">
    <source>
        <dbReference type="Proteomes" id="UP000628840"/>
    </source>
</evidence>
<dbReference type="PROSITE" id="PS50109">
    <property type="entry name" value="HIS_KIN"/>
    <property type="match status" value="1"/>
</dbReference>
<dbReference type="Gene3D" id="3.30.565.10">
    <property type="entry name" value="Histidine kinase-like ATPase, C-terminal domain"/>
    <property type="match status" value="1"/>
</dbReference>
<evidence type="ECO:0000313" key="6">
    <source>
        <dbReference type="EMBL" id="GGL31416.1"/>
    </source>
</evidence>
<evidence type="ECO:0000256" key="3">
    <source>
        <dbReference type="ARBA" id="ARBA00022679"/>
    </source>
</evidence>
<proteinExistence type="predicted"/>
<accession>A0A830F901</accession>
<dbReference type="InterPro" id="IPR005467">
    <property type="entry name" value="His_kinase_dom"/>
</dbReference>
<dbReference type="Proteomes" id="UP000628840">
    <property type="component" value="Unassembled WGS sequence"/>
</dbReference>
<comment type="caution">
    <text evidence="6">The sequence shown here is derived from an EMBL/GenBank/DDBJ whole genome shotgun (WGS) entry which is preliminary data.</text>
</comment>
<dbReference type="Gene3D" id="3.30.450.20">
    <property type="entry name" value="PAS domain"/>
    <property type="match status" value="1"/>
</dbReference>
<dbReference type="GO" id="GO:0000156">
    <property type="term" value="F:phosphorelay response regulator activity"/>
    <property type="evidence" value="ECO:0007669"/>
    <property type="project" value="TreeGrafter"/>
</dbReference>
<sequence>MDIPHAVAAGALDAASDALAVLDADGVVVAGNDEWASFAHFGATADAGTDYVSAVAATDAAGARVADALRAVLDGDESAHAEYERAADGTRRWYRFRAAAFDADGERYVRAEHATVTEQVVAEAAVRERDEALWSSAAVLNHDLRNRLTVASGWLDMLPDDEGDGPNPKERVANAIDRADATVVDAVEFLRVGRAGIAVAPVDVAALAHTAWSAVEPADATLDVRDPGTVTGDAALVRDALERVFENALTHAGPDVAVTVDAFERGGESGFYVADDGPGIEREKRERVLRLGGTTVEGGTGYGLPVVARIAARQGWHVAVTDAADGGTRVEFVTDPRAPQVRGELSDPRLSER</sequence>
<evidence type="ECO:0000256" key="4">
    <source>
        <dbReference type="ARBA" id="ARBA00022777"/>
    </source>
</evidence>
<keyword evidence="4" id="KW-0418">Kinase</keyword>